<gene>
    <name evidence="3" type="ORF">FA13DRAFT_1311520</name>
</gene>
<protein>
    <recommendedName>
        <fullName evidence="2">F-box domain-containing protein</fullName>
    </recommendedName>
</protein>
<organism evidence="3 4">
    <name type="scientific">Coprinellus micaceus</name>
    <name type="common">Glistening ink-cap mushroom</name>
    <name type="synonym">Coprinus micaceus</name>
    <dbReference type="NCBI Taxonomy" id="71717"/>
    <lineage>
        <taxon>Eukaryota</taxon>
        <taxon>Fungi</taxon>
        <taxon>Dikarya</taxon>
        <taxon>Basidiomycota</taxon>
        <taxon>Agaricomycotina</taxon>
        <taxon>Agaricomycetes</taxon>
        <taxon>Agaricomycetidae</taxon>
        <taxon>Agaricales</taxon>
        <taxon>Agaricineae</taxon>
        <taxon>Psathyrellaceae</taxon>
        <taxon>Coprinellus</taxon>
    </lineage>
</organism>
<dbReference type="AlphaFoldDB" id="A0A4Y7SRP7"/>
<feature type="region of interest" description="Disordered" evidence="1">
    <location>
        <begin position="398"/>
        <end position="417"/>
    </location>
</feature>
<dbReference type="Gene3D" id="1.20.1280.50">
    <property type="match status" value="1"/>
</dbReference>
<dbReference type="SUPFAM" id="SSF81383">
    <property type="entry name" value="F-box domain"/>
    <property type="match status" value="1"/>
</dbReference>
<evidence type="ECO:0000256" key="1">
    <source>
        <dbReference type="SAM" id="MobiDB-lite"/>
    </source>
</evidence>
<sequence>MAGSTLPPSHSTFSGASNLLIEDAGTMGAQEYHLKVWKRIVELEEEIRTLKSCHNSATSICRLPIEILSAIFSATFRIAVSQLVRATHVYRHWRAVALDCPDLWKELDSSTFRTIGLADTMLDRSKRSPLTVSYIGNRDAHPRRPQVAVGSLSKALYDLSRLRLVEVSNAYSINIILPPLLSGWPDGRAPILETLQLVNIVDADGYYLMGTREPDYDELQVSYFQGPLLAGGASLLRDLTLSHIGVRWGMLPLGPNITRLRLLEDLRDVRSYTPSTLDFVQSLRKMPHLENLELHGFLPPMESAYVAQHALFAFPSGFKSLKLSDSCDRLAHFFQFARVLDKVIITVTFFQAEFGEDDFQHVLEHLKPSVGIGRASSSVEKFLDQRCSTSFQLHFSECQRENSTTSEDSMDVSPPLP</sequence>
<accession>A0A4Y7SRP7</accession>
<dbReference type="InterPro" id="IPR036047">
    <property type="entry name" value="F-box-like_dom_sf"/>
</dbReference>
<name>A0A4Y7SRP7_COPMI</name>
<keyword evidence="4" id="KW-1185">Reference proteome</keyword>
<evidence type="ECO:0000313" key="3">
    <source>
        <dbReference type="EMBL" id="TEB24462.1"/>
    </source>
</evidence>
<proteinExistence type="predicted"/>
<dbReference type="Pfam" id="PF12937">
    <property type="entry name" value="F-box-like"/>
    <property type="match status" value="1"/>
</dbReference>
<dbReference type="Proteomes" id="UP000298030">
    <property type="component" value="Unassembled WGS sequence"/>
</dbReference>
<evidence type="ECO:0000259" key="2">
    <source>
        <dbReference type="Pfam" id="PF12937"/>
    </source>
</evidence>
<reference evidence="3 4" key="1">
    <citation type="journal article" date="2019" name="Nat. Ecol. Evol.">
        <title>Megaphylogeny resolves global patterns of mushroom evolution.</title>
        <authorList>
            <person name="Varga T."/>
            <person name="Krizsan K."/>
            <person name="Foldi C."/>
            <person name="Dima B."/>
            <person name="Sanchez-Garcia M."/>
            <person name="Sanchez-Ramirez S."/>
            <person name="Szollosi G.J."/>
            <person name="Szarkandi J.G."/>
            <person name="Papp V."/>
            <person name="Albert L."/>
            <person name="Andreopoulos W."/>
            <person name="Angelini C."/>
            <person name="Antonin V."/>
            <person name="Barry K.W."/>
            <person name="Bougher N.L."/>
            <person name="Buchanan P."/>
            <person name="Buyck B."/>
            <person name="Bense V."/>
            <person name="Catcheside P."/>
            <person name="Chovatia M."/>
            <person name="Cooper J."/>
            <person name="Damon W."/>
            <person name="Desjardin D."/>
            <person name="Finy P."/>
            <person name="Geml J."/>
            <person name="Haridas S."/>
            <person name="Hughes K."/>
            <person name="Justo A."/>
            <person name="Karasinski D."/>
            <person name="Kautmanova I."/>
            <person name="Kiss B."/>
            <person name="Kocsube S."/>
            <person name="Kotiranta H."/>
            <person name="LaButti K.M."/>
            <person name="Lechner B.E."/>
            <person name="Liimatainen K."/>
            <person name="Lipzen A."/>
            <person name="Lukacs Z."/>
            <person name="Mihaltcheva S."/>
            <person name="Morgado L.N."/>
            <person name="Niskanen T."/>
            <person name="Noordeloos M.E."/>
            <person name="Ohm R.A."/>
            <person name="Ortiz-Santana B."/>
            <person name="Ovrebo C."/>
            <person name="Racz N."/>
            <person name="Riley R."/>
            <person name="Savchenko A."/>
            <person name="Shiryaev A."/>
            <person name="Soop K."/>
            <person name="Spirin V."/>
            <person name="Szebenyi C."/>
            <person name="Tomsovsky M."/>
            <person name="Tulloss R.E."/>
            <person name="Uehling J."/>
            <person name="Grigoriev I.V."/>
            <person name="Vagvolgyi C."/>
            <person name="Papp T."/>
            <person name="Martin F.M."/>
            <person name="Miettinen O."/>
            <person name="Hibbett D.S."/>
            <person name="Nagy L.G."/>
        </authorList>
    </citation>
    <scope>NUCLEOTIDE SEQUENCE [LARGE SCALE GENOMIC DNA]</scope>
    <source>
        <strain evidence="3 4">FP101781</strain>
    </source>
</reference>
<dbReference type="OrthoDB" id="3172239at2759"/>
<dbReference type="STRING" id="71717.A0A4Y7SRP7"/>
<comment type="caution">
    <text evidence="3">The sequence shown here is derived from an EMBL/GenBank/DDBJ whole genome shotgun (WGS) entry which is preliminary data.</text>
</comment>
<feature type="domain" description="F-box" evidence="2">
    <location>
        <begin position="60"/>
        <end position="108"/>
    </location>
</feature>
<dbReference type="InterPro" id="IPR001810">
    <property type="entry name" value="F-box_dom"/>
</dbReference>
<evidence type="ECO:0000313" key="4">
    <source>
        <dbReference type="Proteomes" id="UP000298030"/>
    </source>
</evidence>
<dbReference type="EMBL" id="QPFP01000066">
    <property type="protein sequence ID" value="TEB24462.1"/>
    <property type="molecule type" value="Genomic_DNA"/>
</dbReference>